<organism evidence="2 3">
    <name type="scientific">Dorea formicigenerans ATCC 27755</name>
    <dbReference type="NCBI Taxonomy" id="411461"/>
    <lineage>
        <taxon>Bacteria</taxon>
        <taxon>Bacillati</taxon>
        <taxon>Bacillota</taxon>
        <taxon>Clostridia</taxon>
        <taxon>Lachnospirales</taxon>
        <taxon>Lachnospiraceae</taxon>
        <taxon>Dorea</taxon>
    </lineage>
</organism>
<keyword evidence="1" id="KW-1133">Transmembrane helix</keyword>
<evidence type="ECO:0008006" key="4">
    <source>
        <dbReference type="Google" id="ProtNLM"/>
    </source>
</evidence>
<feature type="transmembrane region" description="Helical" evidence="1">
    <location>
        <begin position="41"/>
        <end position="59"/>
    </location>
</feature>
<protein>
    <recommendedName>
        <fullName evidence="4">Holin-like toxin</fullName>
    </recommendedName>
</protein>
<dbReference type="Proteomes" id="UP000005359">
    <property type="component" value="Unassembled WGS sequence"/>
</dbReference>
<name>B0G460_9FIRM</name>
<dbReference type="AlphaFoldDB" id="B0G460"/>
<accession>B0G460</accession>
<sequence length="64" mass="7540">MLCYDTDRETKARRLPFFYGGIKHPPNERKEGDAMVTYSDMIQFCIFIVALVGLCYEIFKGKRR</sequence>
<gene>
    <name evidence="2" type="ORF">DORFOR_01037</name>
</gene>
<dbReference type="PaxDb" id="411461-DORFOR_01037"/>
<keyword evidence="1" id="KW-0472">Membrane</keyword>
<evidence type="ECO:0000313" key="2">
    <source>
        <dbReference type="EMBL" id="EDR47512.1"/>
    </source>
</evidence>
<proteinExistence type="predicted"/>
<evidence type="ECO:0000256" key="1">
    <source>
        <dbReference type="SAM" id="Phobius"/>
    </source>
</evidence>
<comment type="caution">
    <text evidence="2">The sequence shown here is derived from an EMBL/GenBank/DDBJ whole genome shotgun (WGS) entry which is preliminary data.</text>
</comment>
<reference evidence="2 3" key="1">
    <citation type="submission" date="2007-10" db="EMBL/GenBank/DDBJ databases">
        <title>Draft genome sequence of Dorea formicigenerans(ATCC 27755).</title>
        <authorList>
            <person name="Sudarsanam P."/>
            <person name="Ley R."/>
            <person name="Guruge J."/>
            <person name="Turnbaugh P.J."/>
            <person name="Mahowald M."/>
            <person name="Liep D."/>
            <person name="Gordon J."/>
        </authorList>
    </citation>
    <scope>NUCLEOTIDE SEQUENCE [LARGE SCALE GENOMIC DNA]</scope>
    <source>
        <strain evidence="2 3">ATCC 27755</strain>
    </source>
</reference>
<dbReference type="EMBL" id="AAXA02000011">
    <property type="protein sequence ID" value="EDR47512.1"/>
    <property type="molecule type" value="Genomic_DNA"/>
</dbReference>
<evidence type="ECO:0000313" key="3">
    <source>
        <dbReference type="Proteomes" id="UP000005359"/>
    </source>
</evidence>
<keyword evidence="1" id="KW-0812">Transmembrane</keyword>
<reference evidence="2 3" key="2">
    <citation type="submission" date="2007-10" db="EMBL/GenBank/DDBJ databases">
        <authorList>
            <person name="Fulton L."/>
            <person name="Clifton S."/>
            <person name="Fulton B."/>
            <person name="Xu J."/>
            <person name="Minx P."/>
            <person name="Pepin K.H."/>
            <person name="Johnson M."/>
            <person name="Thiruvilangam P."/>
            <person name="Bhonagiri V."/>
            <person name="Nash W.E."/>
            <person name="Wang C."/>
            <person name="Mardis E.R."/>
            <person name="Wilson R.K."/>
        </authorList>
    </citation>
    <scope>NUCLEOTIDE SEQUENCE [LARGE SCALE GENOMIC DNA]</scope>
    <source>
        <strain evidence="2 3">ATCC 27755</strain>
    </source>
</reference>